<dbReference type="GO" id="GO:0006357">
    <property type="term" value="P:regulation of transcription by RNA polymerase II"/>
    <property type="evidence" value="ECO:0007669"/>
    <property type="project" value="TreeGrafter"/>
</dbReference>
<feature type="compositionally biased region" description="Basic and acidic residues" evidence="7">
    <location>
        <begin position="302"/>
        <end position="315"/>
    </location>
</feature>
<evidence type="ECO:0000313" key="10">
    <source>
        <dbReference type="Proteomes" id="UP000261620"/>
    </source>
</evidence>
<dbReference type="GO" id="GO:0005634">
    <property type="term" value="C:nucleus"/>
    <property type="evidence" value="ECO:0007669"/>
    <property type="project" value="UniProtKB-SubCell"/>
</dbReference>
<comment type="subcellular location">
    <subcellularLocation>
        <location evidence="1">Nucleus</location>
    </subcellularLocation>
</comment>
<keyword evidence="2" id="KW-0805">Transcription regulation</keyword>
<dbReference type="PANTHER" id="PTHR22881">
    <property type="entry name" value="BROMODOMAIN CONTAINING PROTEIN"/>
    <property type="match status" value="1"/>
</dbReference>
<dbReference type="Ensembl" id="ENSMMOT00000021893.1">
    <property type="protein sequence ID" value="ENSMMOP00000021536.1"/>
    <property type="gene ID" value="ENSMMOG00000016364.1"/>
</dbReference>
<keyword evidence="5" id="KW-0539">Nucleus</keyword>
<evidence type="ECO:0000256" key="7">
    <source>
        <dbReference type="SAM" id="MobiDB-lite"/>
    </source>
</evidence>
<reference evidence="9" key="2">
    <citation type="submission" date="2025-09" db="UniProtKB">
        <authorList>
            <consortium name="Ensembl"/>
        </authorList>
    </citation>
    <scope>IDENTIFICATION</scope>
</reference>
<evidence type="ECO:0000313" key="9">
    <source>
        <dbReference type="Ensembl" id="ENSMMOP00000021536.1"/>
    </source>
</evidence>
<evidence type="ECO:0000256" key="2">
    <source>
        <dbReference type="ARBA" id="ARBA00023015"/>
    </source>
</evidence>
<dbReference type="InterPro" id="IPR001487">
    <property type="entry name" value="Bromodomain"/>
</dbReference>
<keyword evidence="4" id="KW-0804">Transcription</keyword>
<evidence type="ECO:0000259" key="8">
    <source>
        <dbReference type="PROSITE" id="PS50014"/>
    </source>
</evidence>
<reference evidence="9" key="1">
    <citation type="submission" date="2025-08" db="UniProtKB">
        <authorList>
            <consortium name="Ensembl"/>
        </authorList>
    </citation>
    <scope>IDENTIFICATION</scope>
</reference>
<organism evidence="9 10">
    <name type="scientific">Mola mola</name>
    <name type="common">Ocean sunfish</name>
    <name type="synonym">Tetraodon mola</name>
    <dbReference type="NCBI Taxonomy" id="94237"/>
    <lineage>
        <taxon>Eukaryota</taxon>
        <taxon>Metazoa</taxon>
        <taxon>Chordata</taxon>
        <taxon>Craniata</taxon>
        <taxon>Vertebrata</taxon>
        <taxon>Euteleostomi</taxon>
        <taxon>Actinopterygii</taxon>
        <taxon>Neopterygii</taxon>
        <taxon>Teleostei</taxon>
        <taxon>Neoteleostei</taxon>
        <taxon>Acanthomorphata</taxon>
        <taxon>Eupercaria</taxon>
        <taxon>Tetraodontiformes</taxon>
        <taxon>Molidae</taxon>
        <taxon>Mola</taxon>
    </lineage>
</organism>
<feature type="domain" description="Bromo" evidence="8">
    <location>
        <begin position="159"/>
        <end position="229"/>
    </location>
</feature>
<feature type="compositionally biased region" description="Basic residues" evidence="7">
    <location>
        <begin position="1"/>
        <end position="11"/>
    </location>
</feature>
<dbReference type="Proteomes" id="UP000261620">
    <property type="component" value="Unplaced"/>
</dbReference>
<evidence type="ECO:0000256" key="6">
    <source>
        <dbReference type="PROSITE-ProRule" id="PRU00035"/>
    </source>
</evidence>
<evidence type="ECO:0000256" key="3">
    <source>
        <dbReference type="ARBA" id="ARBA00023117"/>
    </source>
</evidence>
<evidence type="ECO:0000256" key="5">
    <source>
        <dbReference type="ARBA" id="ARBA00023242"/>
    </source>
</evidence>
<dbReference type="SUPFAM" id="SSF47370">
    <property type="entry name" value="Bromodomain"/>
    <property type="match status" value="1"/>
</dbReference>
<feature type="compositionally biased region" description="Basic and acidic residues" evidence="7">
    <location>
        <begin position="12"/>
        <end position="23"/>
    </location>
</feature>
<feature type="compositionally biased region" description="Polar residues" evidence="7">
    <location>
        <begin position="32"/>
        <end position="42"/>
    </location>
</feature>
<dbReference type="CDD" id="cd05513">
    <property type="entry name" value="Bromo_brd7_like"/>
    <property type="match status" value="1"/>
</dbReference>
<feature type="region of interest" description="Disordered" evidence="7">
    <location>
        <begin position="1"/>
        <end position="105"/>
    </location>
</feature>
<dbReference type="InterPro" id="IPR021900">
    <property type="entry name" value="DUF3512"/>
</dbReference>
<evidence type="ECO:0000256" key="1">
    <source>
        <dbReference type="ARBA" id="ARBA00004123"/>
    </source>
</evidence>
<dbReference type="OMA" id="HQGHRER"/>
<accession>A0A3Q3XFC3</accession>
<keyword evidence="3 6" id="KW-0103">Bromodomain</keyword>
<dbReference type="STRING" id="94237.ENSMMOP00000021536"/>
<dbReference type="InterPro" id="IPR036427">
    <property type="entry name" value="Bromodomain-like_sf"/>
</dbReference>
<dbReference type="Pfam" id="PF12024">
    <property type="entry name" value="DUF3512"/>
    <property type="match status" value="1"/>
</dbReference>
<keyword evidence="10" id="KW-1185">Reference proteome</keyword>
<dbReference type="Pfam" id="PF00439">
    <property type="entry name" value="Bromodomain"/>
    <property type="match status" value="1"/>
</dbReference>
<feature type="compositionally biased region" description="Polar residues" evidence="7">
    <location>
        <begin position="289"/>
        <end position="301"/>
    </location>
</feature>
<dbReference type="SMART" id="SM00297">
    <property type="entry name" value="BROMO"/>
    <property type="match status" value="1"/>
</dbReference>
<dbReference type="PRINTS" id="PR00503">
    <property type="entry name" value="BROMODOMAIN"/>
</dbReference>
<feature type="region of interest" description="Disordered" evidence="7">
    <location>
        <begin position="262"/>
        <end position="315"/>
    </location>
</feature>
<dbReference type="PANTHER" id="PTHR22881:SF12">
    <property type="entry name" value="BROMODOMAIN-CONTAINING PROTEIN 7"/>
    <property type="match status" value="1"/>
</dbReference>
<dbReference type="InterPro" id="IPR051831">
    <property type="entry name" value="Bromodomain_contain_prot"/>
</dbReference>
<evidence type="ECO:0000256" key="4">
    <source>
        <dbReference type="ARBA" id="ARBA00023163"/>
    </source>
</evidence>
<feature type="compositionally biased region" description="Basic and acidic residues" evidence="7">
    <location>
        <begin position="66"/>
        <end position="78"/>
    </location>
</feature>
<sequence>MGKKHKKHKSEKHGYEEYGERPLKLVLKVSGNEVTTGSSSRDTFYDEQPADHDKPKEKKKKKKKDKEKTTGSPDDDRGKKKITKKKKGQDADGDDQDQSSTPIRSELDKLEGTFISSCSHSMLTFRYCKSILIFFLLCLTEKEQTPLQEALNQLIRQLQRKDPSSFFSFPVTDLIAPGYSSIIKRPMDFSTMKERVKKGGYQSLDELKVDFRIMCENAMIYNKPETIYHKAARKLLHSGMKILSQERLESLKQSIQFMSGLDPSIKRTGMSEEQEGPSVEENKEKPAPTESSENSQTPSTPRQEKDSKDEVAKAEKELEEIRKVIEESGGKLSDRVLQCDFARRKSDGSTTLAIVNPADPSAGDVGYCPVKLGMMSNRLQSGVNSLQGFREDKRNRITQVSYINYGPFTSFGPTYDSSFANISKEESDLIYSSYADESSLQGSDGYFLAKSDEYVYKLADSLLDAMTNGEHSKSLKETEPSLDKSGAATQIEHLCFNLQKLTSSSNIRCEISGQPFFFFFFCGCDVQKKALHIQHKLDETTKLLYDLQEAQKERLSTKQPPNMICLLAPTVKELELAEKVTENLAEMTSQVAPCDVSSVYGIRRAMGIAVPPEHPVSFIDLTTGEYLTVHVLTVRP</sequence>
<proteinExistence type="predicted"/>
<protein>
    <recommendedName>
        <fullName evidence="8">Bromo domain-containing protein</fullName>
    </recommendedName>
</protein>
<dbReference type="PROSITE" id="PS50014">
    <property type="entry name" value="BROMODOMAIN_2"/>
    <property type="match status" value="1"/>
</dbReference>
<name>A0A3Q3XFC3_MOLML</name>
<dbReference type="AlphaFoldDB" id="A0A3Q3XFC3"/>
<dbReference type="Gene3D" id="1.20.920.10">
    <property type="entry name" value="Bromodomain-like"/>
    <property type="match status" value="1"/>
</dbReference>